<feature type="compositionally biased region" description="Low complexity" evidence="7">
    <location>
        <begin position="89"/>
        <end position="105"/>
    </location>
</feature>
<dbReference type="AlphaFoldDB" id="M8BW90"/>
<feature type="transmembrane region" description="Helical" evidence="8">
    <location>
        <begin position="225"/>
        <end position="244"/>
    </location>
</feature>
<dbReference type="Gene3D" id="1.20.1250.20">
    <property type="entry name" value="MFS general substrate transporter like domains"/>
    <property type="match status" value="1"/>
</dbReference>
<evidence type="ECO:0000256" key="4">
    <source>
        <dbReference type="ARBA" id="ARBA00022692"/>
    </source>
</evidence>
<dbReference type="PANTHER" id="PTHR31585:SF23">
    <property type="entry name" value="OS03G0795000 PROTEIN"/>
    <property type="match status" value="1"/>
</dbReference>
<evidence type="ECO:0000256" key="8">
    <source>
        <dbReference type="SAM" id="Phobius"/>
    </source>
</evidence>
<dbReference type="InterPro" id="IPR039309">
    <property type="entry name" value="BT1"/>
</dbReference>
<feature type="compositionally biased region" description="Pro residues" evidence="7">
    <location>
        <begin position="11"/>
        <end position="20"/>
    </location>
</feature>
<feature type="transmembrane region" description="Helical" evidence="8">
    <location>
        <begin position="425"/>
        <end position="449"/>
    </location>
</feature>
<name>M8BW90_AEGTA</name>
<reference evidence="9" key="1">
    <citation type="submission" date="2015-06" db="UniProtKB">
        <authorList>
            <consortium name="EnsemblPlants"/>
        </authorList>
    </citation>
    <scope>IDENTIFICATION</scope>
</reference>
<feature type="region of interest" description="Disordered" evidence="7">
    <location>
        <begin position="1"/>
        <end position="140"/>
    </location>
</feature>
<dbReference type="InterPro" id="IPR036259">
    <property type="entry name" value="MFS_trans_sf"/>
</dbReference>
<dbReference type="PANTHER" id="PTHR31585">
    <property type="entry name" value="FOLATE-BIOPTERIN TRANSPORTER 1, CHLOROPLASTIC"/>
    <property type="match status" value="1"/>
</dbReference>
<feature type="compositionally biased region" description="Low complexity" evidence="7">
    <location>
        <begin position="21"/>
        <end position="34"/>
    </location>
</feature>
<feature type="transmembrane region" description="Helical" evidence="8">
    <location>
        <begin position="289"/>
        <end position="306"/>
    </location>
</feature>
<feature type="transmembrane region" description="Helical" evidence="8">
    <location>
        <begin position="461"/>
        <end position="482"/>
    </location>
</feature>
<evidence type="ECO:0000256" key="6">
    <source>
        <dbReference type="ARBA" id="ARBA00023136"/>
    </source>
</evidence>
<keyword evidence="5 8" id="KW-1133">Transmembrane helix</keyword>
<keyword evidence="3" id="KW-0813">Transport</keyword>
<evidence type="ECO:0000256" key="7">
    <source>
        <dbReference type="SAM" id="MobiDB-lite"/>
    </source>
</evidence>
<keyword evidence="4 8" id="KW-0812">Transmembrane</keyword>
<organism evidence="9">
    <name type="scientific">Aegilops tauschii</name>
    <name type="common">Tausch's goatgrass</name>
    <name type="synonym">Aegilops squarrosa</name>
    <dbReference type="NCBI Taxonomy" id="37682"/>
    <lineage>
        <taxon>Eukaryota</taxon>
        <taxon>Viridiplantae</taxon>
        <taxon>Streptophyta</taxon>
        <taxon>Embryophyta</taxon>
        <taxon>Tracheophyta</taxon>
        <taxon>Spermatophyta</taxon>
        <taxon>Magnoliopsida</taxon>
        <taxon>Liliopsida</taxon>
        <taxon>Poales</taxon>
        <taxon>Poaceae</taxon>
        <taxon>BOP clade</taxon>
        <taxon>Pooideae</taxon>
        <taxon>Triticodae</taxon>
        <taxon>Triticeae</taxon>
        <taxon>Triticinae</taxon>
        <taxon>Aegilops</taxon>
    </lineage>
</organism>
<feature type="compositionally biased region" description="Low complexity" evidence="7">
    <location>
        <begin position="1"/>
        <end position="10"/>
    </location>
</feature>
<evidence type="ECO:0000256" key="1">
    <source>
        <dbReference type="ARBA" id="ARBA00004141"/>
    </source>
</evidence>
<comment type="subcellular location">
    <subcellularLocation>
        <location evidence="1">Membrane</location>
        <topology evidence="1">Multi-pass membrane protein</topology>
    </subcellularLocation>
</comment>
<sequence length="497" mass="51917">MQMVAFSSFLLPPPSPPLPSPAAAAASASTSSSSYPVATHRGRRPREPRCRCGRSPEITPATTTSSGSGDRGPCEEEDASAPPPLPVELDSAAATSADSLTGSATPRYQATSTKGDTRNGDFEKWENNQRGTDGLSSSKSKSAYSKAFGVDLSPDNVAVATVYFVQGVLGLSRLAVSFYLKDDLQLDPAETAVITGFSALPWLVKPLYGFISDSVPLFGYRRRSYLILSGLLGAISWSLMATVVDDKYSAALSIILGSLAVAFSDVVVDSMVVERARGESQSTSGSLQSLCWGSSAFGAIVSAYFSGSLVDTYGVSTNKIGFTPEFLGRVTLVTSVASLLGVGIYNSFLKAVPLRKIFFVTTILGSVLGMTQVLLVTGLNRKLGISDEWFSIGDSLILTVLGQASFMPVLVLAARLCPLGVEATLFATLMSISNAGSVAGGLVGAGLTQFLGVTKDNFDNLALLIVICNLSSLLPLPLLGLLPDGSPDADNGQTKVD</sequence>
<dbReference type="SUPFAM" id="SSF103473">
    <property type="entry name" value="MFS general substrate transporter"/>
    <property type="match status" value="1"/>
</dbReference>
<evidence type="ECO:0000256" key="3">
    <source>
        <dbReference type="ARBA" id="ARBA00022448"/>
    </source>
</evidence>
<accession>M8BW90</accession>
<feature type="transmembrane region" description="Helical" evidence="8">
    <location>
        <begin position="250"/>
        <end position="268"/>
    </location>
</feature>
<dbReference type="CDD" id="cd17484">
    <property type="entry name" value="MFS_FBT"/>
    <property type="match status" value="1"/>
</dbReference>
<feature type="compositionally biased region" description="Basic and acidic residues" evidence="7">
    <location>
        <begin position="115"/>
        <end position="127"/>
    </location>
</feature>
<evidence type="ECO:0000256" key="5">
    <source>
        <dbReference type="ARBA" id="ARBA00022989"/>
    </source>
</evidence>
<dbReference type="EnsemblPlants" id="EMT26219">
    <property type="protein sequence ID" value="EMT26219"/>
    <property type="gene ID" value="F775_13979"/>
</dbReference>
<feature type="transmembrane region" description="Helical" evidence="8">
    <location>
        <begin position="326"/>
        <end position="345"/>
    </location>
</feature>
<feature type="transmembrane region" description="Helical" evidence="8">
    <location>
        <begin position="395"/>
        <end position="413"/>
    </location>
</feature>
<dbReference type="InterPro" id="IPR004324">
    <property type="entry name" value="FBT"/>
</dbReference>
<feature type="transmembrane region" description="Helical" evidence="8">
    <location>
        <begin position="357"/>
        <end position="375"/>
    </location>
</feature>
<keyword evidence="6 8" id="KW-0472">Membrane</keyword>
<proteinExistence type="inferred from homology"/>
<evidence type="ECO:0000256" key="2">
    <source>
        <dbReference type="ARBA" id="ARBA00007015"/>
    </source>
</evidence>
<dbReference type="GO" id="GO:0016020">
    <property type="term" value="C:membrane"/>
    <property type="evidence" value="ECO:0007669"/>
    <property type="project" value="UniProtKB-SubCell"/>
</dbReference>
<evidence type="ECO:0000313" key="9">
    <source>
        <dbReference type="EnsemblPlants" id="EMT26219"/>
    </source>
</evidence>
<dbReference type="NCBIfam" id="TIGR00788">
    <property type="entry name" value="fbt"/>
    <property type="match status" value="1"/>
</dbReference>
<evidence type="ECO:0008006" key="10">
    <source>
        <dbReference type="Google" id="ProtNLM"/>
    </source>
</evidence>
<comment type="similarity">
    <text evidence="2">Belongs to the major facilitator superfamily. Folate-biopterin transporter (TC 2.A.71) family.</text>
</comment>
<protein>
    <recommendedName>
        <fullName evidence="10">Folate-biopterin transporter 1, chloroplastic</fullName>
    </recommendedName>
</protein>
<dbReference type="Pfam" id="PF03092">
    <property type="entry name" value="BT1"/>
    <property type="match status" value="2"/>
</dbReference>